<dbReference type="AlphaFoldDB" id="A0A7C9HRF0"/>
<evidence type="ECO:0000313" key="2">
    <source>
        <dbReference type="EMBL" id="MVN86909.1"/>
    </source>
</evidence>
<dbReference type="Proteomes" id="UP000483286">
    <property type="component" value="Unassembled WGS sequence"/>
</dbReference>
<sequence>MAMPLALIARAAGIQGERDAEARLLVLQDISLATGLKLGQSYVDPKNPGGRPKRGEAFYSLEKFNDHVEHVEKLARPWLHTPAARKARREAEEERRMDAFERALRAK</sequence>
<protein>
    <submittedName>
        <fullName evidence="2">Uncharacterized protein</fullName>
    </submittedName>
</protein>
<comment type="caution">
    <text evidence="2">The sequence shown here is derived from an EMBL/GenBank/DDBJ whole genome shotgun (WGS) entry which is preliminary data.</text>
</comment>
<evidence type="ECO:0000256" key="1">
    <source>
        <dbReference type="SAM" id="MobiDB-lite"/>
    </source>
</evidence>
<reference evidence="2 3" key="1">
    <citation type="submission" date="2019-12" db="EMBL/GenBank/DDBJ databases">
        <title>Deinococcus sp. HMF7620 Genome sequencing and assembly.</title>
        <authorList>
            <person name="Kang H."/>
            <person name="Kim H."/>
            <person name="Joh K."/>
        </authorList>
    </citation>
    <scope>NUCLEOTIDE SEQUENCE [LARGE SCALE GENOMIC DNA]</scope>
    <source>
        <strain evidence="2 3">HMF7620</strain>
    </source>
</reference>
<gene>
    <name evidence="2" type="ORF">GO986_09040</name>
</gene>
<keyword evidence="3" id="KW-1185">Reference proteome</keyword>
<evidence type="ECO:0000313" key="3">
    <source>
        <dbReference type="Proteomes" id="UP000483286"/>
    </source>
</evidence>
<accession>A0A7C9HRF0</accession>
<organism evidence="2 3">
    <name type="scientific">Deinococcus arboris</name>
    <dbReference type="NCBI Taxonomy" id="2682977"/>
    <lineage>
        <taxon>Bacteria</taxon>
        <taxon>Thermotogati</taxon>
        <taxon>Deinococcota</taxon>
        <taxon>Deinococci</taxon>
        <taxon>Deinococcales</taxon>
        <taxon>Deinococcaceae</taxon>
        <taxon>Deinococcus</taxon>
    </lineage>
</organism>
<proteinExistence type="predicted"/>
<dbReference type="EMBL" id="WQLB01000009">
    <property type="protein sequence ID" value="MVN86909.1"/>
    <property type="molecule type" value="Genomic_DNA"/>
</dbReference>
<feature type="compositionally biased region" description="Basic and acidic residues" evidence="1">
    <location>
        <begin position="89"/>
        <end position="107"/>
    </location>
</feature>
<feature type="region of interest" description="Disordered" evidence="1">
    <location>
        <begin position="83"/>
        <end position="107"/>
    </location>
</feature>
<name>A0A7C9HRF0_9DEIO</name>